<organism evidence="2">
    <name type="scientific">Caenorhabditis brenneri</name>
    <name type="common">Nematode worm</name>
    <dbReference type="NCBI Taxonomy" id="135651"/>
    <lineage>
        <taxon>Eukaryota</taxon>
        <taxon>Metazoa</taxon>
        <taxon>Ecdysozoa</taxon>
        <taxon>Nematoda</taxon>
        <taxon>Chromadorea</taxon>
        <taxon>Rhabditida</taxon>
        <taxon>Rhabditina</taxon>
        <taxon>Rhabditomorpha</taxon>
        <taxon>Rhabditoidea</taxon>
        <taxon>Rhabditidae</taxon>
        <taxon>Peloderinae</taxon>
        <taxon>Caenorhabditis</taxon>
    </lineage>
</organism>
<evidence type="ECO:0008006" key="3">
    <source>
        <dbReference type="Google" id="ProtNLM"/>
    </source>
</evidence>
<evidence type="ECO:0000313" key="2">
    <source>
        <dbReference type="Proteomes" id="UP000008068"/>
    </source>
</evidence>
<protein>
    <recommendedName>
        <fullName evidence="3">BTB domain-containing protein</fullName>
    </recommendedName>
</protein>
<reference evidence="2" key="1">
    <citation type="submission" date="2011-07" db="EMBL/GenBank/DDBJ databases">
        <authorList>
            <consortium name="Caenorhabditis brenneri Sequencing and Analysis Consortium"/>
            <person name="Wilson R.K."/>
        </authorList>
    </citation>
    <scope>NUCLEOTIDE SEQUENCE [LARGE SCALE GENOMIC DNA]</scope>
    <source>
        <strain evidence="2">PB2801</strain>
    </source>
</reference>
<name>G0PK06_CAEBE</name>
<dbReference type="InParanoid" id="G0PK06"/>
<dbReference type="AlphaFoldDB" id="G0PK06"/>
<dbReference type="Proteomes" id="UP000008068">
    <property type="component" value="Unassembled WGS sequence"/>
</dbReference>
<dbReference type="HOGENOM" id="CLU_654230_0_0_1"/>
<dbReference type="EMBL" id="GL380781">
    <property type="protein sequence ID" value="EGT60537.1"/>
    <property type="molecule type" value="Genomic_DNA"/>
</dbReference>
<gene>
    <name evidence="1" type="ORF">CAEBREN_12993</name>
</gene>
<sequence length="420" mass="50054">MIILRYSKTDNTKLFGFNKTCLNHHTCYFNHSQNEEFFIQDGMNRKLVDRCFQIAHGVQITVSNRSKLVLMMEIASHYQLSNVVKYLERQMFQLHVSTKTIRFWTRTAIQFDLNHLFSQLIRRDDSRKMLKFVKTKIPEMSGRIMKMIIAEYLHIYLRSYSDHSFYAVIGSRGLPSGDLKISAYFNFVNKNRKIKLEDKIHFEKFDWGVFSKNIKVEDVLEQSKGWLVDDELSIEYGIHVHAVKENDNMWKFNFEGKPFNCEEKDMIILRYSESVDSEFFGFNKKFLSFHTNYFDGSPDEEFFIQDVVNLKFVNECFQIAHGVQLTAATRLLPVLEIAFHYKLSNVVKYLERQMFQRHFSSENIQFWTRKAIQFDLNHLFSQLMRRDDSRKILKFVKTKIPEMSGRIMKMIIAKYLYAKV</sequence>
<keyword evidence="2" id="KW-1185">Reference proteome</keyword>
<evidence type="ECO:0000313" key="1">
    <source>
        <dbReference type="EMBL" id="EGT60537.1"/>
    </source>
</evidence>
<accession>G0PK06</accession>
<dbReference type="OMA" id="YLERQMF"/>
<proteinExistence type="predicted"/>